<evidence type="ECO:0000313" key="3">
    <source>
        <dbReference type="Proteomes" id="UP000182306"/>
    </source>
</evidence>
<feature type="region of interest" description="Disordered" evidence="1">
    <location>
        <begin position="1"/>
        <end position="20"/>
    </location>
</feature>
<keyword evidence="3" id="KW-1185">Reference proteome</keyword>
<accession>A0A1L3LYP5</accession>
<geneLocation type="plasmid" evidence="2 3">
    <name>C</name>
</geneLocation>
<gene>
    <name evidence="2" type="ORF">SAMCFNEI73_pC1523</name>
</gene>
<dbReference type="EMBL" id="CP013110">
    <property type="protein sequence ID" value="APG95227.1"/>
    <property type="molecule type" value="Genomic_DNA"/>
</dbReference>
<dbReference type="AlphaFoldDB" id="A0A1L3LYP5"/>
<proteinExistence type="predicted"/>
<sequence length="40" mass="4400">MFRQKQTPTKPIIMPMNGPDKLALATHPIATPTRAEGIKV</sequence>
<dbReference type="Proteomes" id="UP000182306">
    <property type="component" value="Plasmid C"/>
</dbReference>
<keyword evidence="2" id="KW-0614">Plasmid</keyword>
<name>A0A1L3LYP5_9HYPH</name>
<protein>
    <submittedName>
        <fullName evidence="2">Uncharacterized protein</fullName>
    </submittedName>
</protein>
<dbReference type="KEGG" id="same:SAMCFNEI73_pC1523"/>
<reference evidence="2 3" key="1">
    <citation type="submission" date="2015-10" db="EMBL/GenBank/DDBJ databases">
        <title>Genomic differences between typical nodule nitrogen-fixing rhizobial strains and those coming from bean seeds.</title>
        <authorList>
            <person name="Peralta H."/>
            <person name="Aguilar-Vera A."/>
            <person name="Diaz R."/>
            <person name="Mora Y."/>
            <person name="Martinez-Batallar G."/>
            <person name="Salazar E."/>
            <person name="Vargas-Lagunas C."/>
            <person name="Encarnacion S."/>
            <person name="Girard L."/>
            <person name="Mora J."/>
        </authorList>
    </citation>
    <scope>NUCLEOTIDE SEQUENCE [LARGE SCALE GENOMIC DNA]</scope>
    <source>
        <strain evidence="2 3">CFNEI 73</strain>
        <plasmid evidence="2 3">C</plasmid>
    </source>
</reference>
<evidence type="ECO:0000313" key="2">
    <source>
        <dbReference type="EMBL" id="APG95227.1"/>
    </source>
</evidence>
<organism evidence="2 3">
    <name type="scientific">Sinorhizobium americanum</name>
    <dbReference type="NCBI Taxonomy" id="194963"/>
    <lineage>
        <taxon>Bacteria</taxon>
        <taxon>Pseudomonadati</taxon>
        <taxon>Pseudomonadota</taxon>
        <taxon>Alphaproteobacteria</taxon>
        <taxon>Hyphomicrobiales</taxon>
        <taxon>Rhizobiaceae</taxon>
        <taxon>Sinorhizobium/Ensifer group</taxon>
        <taxon>Sinorhizobium</taxon>
    </lineage>
</organism>
<evidence type="ECO:0000256" key="1">
    <source>
        <dbReference type="SAM" id="MobiDB-lite"/>
    </source>
</evidence>